<proteinExistence type="predicted"/>
<dbReference type="AlphaFoldDB" id="A0ABD3PSJ7"/>
<name>A0ABD3PSJ7_9STRA</name>
<keyword evidence="1" id="KW-0812">Transmembrane</keyword>
<keyword evidence="1" id="KW-1133">Transmembrane helix</keyword>
<organism evidence="2 3">
    <name type="scientific">Cyclotella cryptica</name>
    <dbReference type="NCBI Taxonomy" id="29204"/>
    <lineage>
        <taxon>Eukaryota</taxon>
        <taxon>Sar</taxon>
        <taxon>Stramenopiles</taxon>
        <taxon>Ochrophyta</taxon>
        <taxon>Bacillariophyta</taxon>
        <taxon>Coscinodiscophyceae</taxon>
        <taxon>Thalassiosirophycidae</taxon>
        <taxon>Stephanodiscales</taxon>
        <taxon>Stephanodiscaceae</taxon>
        <taxon>Cyclotella</taxon>
    </lineage>
</organism>
<sequence>MDGTRNQLIPLSKTCVPSNIMSTTERISLLLKQEGIDPEHESQESITQARTGWMGIRPSCTTILFLACAIASVGLVTDIIHKRGRLLSESEIWNRVTLEGKSKKKKDVKIGHKKTEKYDCESDTNYSKHTVKTAFELPFAALFQDNKGQKKFEASSVTMVGDRVYAVCDSSYAISKFDDNLTPFSADNKQIGSPDRDGDVESGYEAIFHHEGLFYVVRESVLHHHHGDDDDTITDKGDKAMKADKNHSFHAIVEELLLGEDDYTVQSECMCEFEFEGTSKGFEGAIGFPDTNGELYILGLCEGNHCSEERKEDAGHGRIVMMKKSMLPDPSIPGGCLWETVRVIHIPKSAEFIDYSDIDISADGRVAITSQENSAVWIGAVVGIDNGIINPDSFEFVDNSGVIYQFPKSNDCHTIYCNVEGIHWMNNEMLLGVSDKMKGKGKQDYRCFDKDQSIHAFVPP</sequence>
<keyword evidence="3" id="KW-1185">Reference proteome</keyword>
<keyword evidence="1" id="KW-0472">Membrane</keyword>
<dbReference type="Proteomes" id="UP001516023">
    <property type="component" value="Unassembled WGS sequence"/>
</dbReference>
<feature type="transmembrane region" description="Helical" evidence="1">
    <location>
        <begin position="62"/>
        <end position="80"/>
    </location>
</feature>
<gene>
    <name evidence="2" type="ORF">HJC23_009791</name>
</gene>
<reference evidence="2 3" key="1">
    <citation type="journal article" date="2020" name="G3 (Bethesda)">
        <title>Improved Reference Genome for Cyclotella cryptica CCMP332, a Model for Cell Wall Morphogenesis, Salinity Adaptation, and Lipid Production in Diatoms (Bacillariophyta).</title>
        <authorList>
            <person name="Roberts W.R."/>
            <person name="Downey K.M."/>
            <person name="Ruck E.C."/>
            <person name="Traller J.C."/>
            <person name="Alverson A.J."/>
        </authorList>
    </citation>
    <scope>NUCLEOTIDE SEQUENCE [LARGE SCALE GENOMIC DNA]</scope>
    <source>
        <strain evidence="2 3">CCMP332</strain>
    </source>
</reference>
<evidence type="ECO:0000313" key="2">
    <source>
        <dbReference type="EMBL" id="KAL3790691.1"/>
    </source>
</evidence>
<evidence type="ECO:0000313" key="3">
    <source>
        <dbReference type="Proteomes" id="UP001516023"/>
    </source>
</evidence>
<comment type="caution">
    <text evidence="2">The sequence shown here is derived from an EMBL/GenBank/DDBJ whole genome shotgun (WGS) entry which is preliminary data.</text>
</comment>
<evidence type="ECO:0000256" key="1">
    <source>
        <dbReference type="SAM" id="Phobius"/>
    </source>
</evidence>
<accession>A0ABD3PSJ7</accession>
<dbReference type="EMBL" id="JABMIG020000124">
    <property type="protein sequence ID" value="KAL3790691.1"/>
    <property type="molecule type" value="Genomic_DNA"/>
</dbReference>
<protein>
    <submittedName>
        <fullName evidence="2">Uncharacterized protein</fullName>
    </submittedName>
</protein>